<keyword evidence="3" id="KW-0067">ATP-binding</keyword>
<comment type="caution">
    <text evidence="5">The sequence shown here is derived from an EMBL/GenBank/DDBJ whole genome shotgun (WGS) entry which is preliminary data.</text>
</comment>
<protein>
    <submittedName>
        <fullName evidence="5">Uncharacterized protein</fullName>
    </submittedName>
</protein>
<keyword evidence="4" id="KW-0732">Signal</keyword>
<dbReference type="Gene3D" id="3.30.420.40">
    <property type="match status" value="1"/>
</dbReference>
<keyword evidence="2" id="KW-0547">Nucleotide-binding</keyword>
<comment type="similarity">
    <text evidence="1">Belongs to the heat shock protein 70 family.</text>
</comment>
<dbReference type="AlphaFoldDB" id="A0A5E4C2I3"/>
<dbReference type="PANTHER" id="PTHR19375">
    <property type="entry name" value="HEAT SHOCK PROTEIN 70KDA"/>
    <property type="match status" value="1"/>
</dbReference>
<evidence type="ECO:0000313" key="6">
    <source>
        <dbReference type="Proteomes" id="UP000335636"/>
    </source>
</evidence>
<sequence length="198" mass="22637">MKFSLVAAVLLLLCAAQLKRMTRKGHGYSGRHRPGDHLLLRRGVQEWPLEIISNDQGNRIRPSYVAFTPEEERLIRDTVKNQLTSNPENMVFDAQRLIGSTGNDPSVQQDIKFLPFKVFEEKPKPYIQVDIGGGQTKTFAPEEISAMILTKMKETAKAYSGKKVTHAVLLYQPILMMPVASNQRCWNYCWPECYEDHQ</sequence>
<dbReference type="Pfam" id="PF00012">
    <property type="entry name" value="HSP70"/>
    <property type="match status" value="1"/>
</dbReference>
<organism evidence="5 6">
    <name type="scientific">Marmota monax</name>
    <name type="common">Woodchuck</name>
    <dbReference type="NCBI Taxonomy" id="9995"/>
    <lineage>
        <taxon>Eukaryota</taxon>
        <taxon>Metazoa</taxon>
        <taxon>Chordata</taxon>
        <taxon>Craniata</taxon>
        <taxon>Vertebrata</taxon>
        <taxon>Euteleostomi</taxon>
        <taxon>Mammalia</taxon>
        <taxon>Eutheria</taxon>
        <taxon>Euarchontoglires</taxon>
        <taxon>Glires</taxon>
        <taxon>Rodentia</taxon>
        <taxon>Sciuromorpha</taxon>
        <taxon>Sciuridae</taxon>
        <taxon>Xerinae</taxon>
        <taxon>Marmotini</taxon>
        <taxon>Marmota</taxon>
    </lineage>
</organism>
<dbReference type="FunFam" id="3.30.30.30:FF:000001">
    <property type="entry name" value="heat shock 70 kDa protein-like"/>
    <property type="match status" value="1"/>
</dbReference>
<reference evidence="5" key="1">
    <citation type="submission" date="2019-04" db="EMBL/GenBank/DDBJ databases">
        <authorList>
            <person name="Alioto T."/>
            <person name="Alioto T."/>
        </authorList>
    </citation>
    <scope>NUCLEOTIDE SEQUENCE [LARGE SCALE GENOMIC DNA]</scope>
</reference>
<dbReference type="InterPro" id="IPR043129">
    <property type="entry name" value="ATPase_NBD"/>
</dbReference>
<evidence type="ECO:0000256" key="2">
    <source>
        <dbReference type="ARBA" id="ARBA00022741"/>
    </source>
</evidence>
<evidence type="ECO:0000313" key="5">
    <source>
        <dbReference type="EMBL" id="VTJ76094.1"/>
    </source>
</evidence>
<evidence type="ECO:0000256" key="3">
    <source>
        <dbReference type="ARBA" id="ARBA00022840"/>
    </source>
</evidence>
<dbReference type="Proteomes" id="UP000335636">
    <property type="component" value="Unassembled WGS sequence"/>
</dbReference>
<proteinExistence type="inferred from homology"/>
<dbReference type="SUPFAM" id="SSF53067">
    <property type="entry name" value="Actin-like ATPase domain"/>
    <property type="match status" value="1"/>
</dbReference>
<dbReference type="EMBL" id="CABDUW010000859">
    <property type="protein sequence ID" value="VTJ76094.1"/>
    <property type="molecule type" value="Genomic_DNA"/>
</dbReference>
<evidence type="ECO:0000256" key="4">
    <source>
        <dbReference type="SAM" id="SignalP"/>
    </source>
</evidence>
<accession>A0A5E4C2I3</accession>
<keyword evidence="6" id="KW-1185">Reference proteome</keyword>
<dbReference type="InterPro" id="IPR013126">
    <property type="entry name" value="Hsp_70_fam"/>
</dbReference>
<name>A0A5E4C2I3_MARMO</name>
<evidence type="ECO:0000256" key="1">
    <source>
        <dbReference type="ARBA" id="ARBA00007381"/>
    </source>
</evidence>
<dbReference type="GO" id="GO:0140662">
    <property type="term" value="F:ATP-dependent protein folding chaperone"/>
    <property type="evidence" value="ECO:0007669"/>
    <property type="project" value="InterPro"/>
</dbReference>
<feature type="chain" id="PRO_5022856376" evidence="4">
    <location>
        <begin position="17"/>
        <end position="198"/>
    </location>
</feature>
<dbReference type="GO" id="GO:0005524">
    <property type="term" value="F:ATP binding"/>
    <property type="evidence" value="ECO:0007669"/>
    <property type="project" value="UniProtKB-KW"/>
</dbReference>
<feature type="signal peptide" evidence="4">
    <location>
        <begin position="1"/>
        <end position="16"/>
    </location>
</feature>
<gene>
    <name evidence="5" type="ORF">MONAX_5E032174</name>
</gene>
<dbReference type="PRINTS" id="PR00301">
    <property type="entry name" value="HEATSHOCK70"/>
</dbReference>